<feature type="domain" description="TnsA endonuclease N-terminal" evidence="1">
    <location>
        <begin position="56"/>
        <end position="129"/>
    </location>
</feature>
<dbReference type="InterPro" id="IPR014833">
    <property type="entry name" value="TnsA_N"/>
</dbReference>
<evidence type="ECO:0000313" key="3">
    <source>
        <dbReference type="Proteomes" id="UP001595765"/>
    </source>
</evidence>
<sequence>MDLEDLLAAGPWRTLRWYKGQKHFSGSFWSATEGALVIYESLLELAWLLEADFDWSVSRIIAQPFLMTARIDGTERKHIPDFLLMTTSGPLVVDVKPAKRLSRPEVAFTFAWSRQVIESRGWEYVVRSEPDSVRLANIRILARHRRAWLFASEIVDRVEVAVTDGMTFADACGSVPELDESLVRSAVLRLMWAGRLMTDLDKPLTSASLLRRRP</sequence>
<accession>A0ABV8HQ29</accession>
<dbReference type="Proteomes" id="UP001595765">
    <property type="component" value="Unassembled WGS sequence"/>
</dbReference>
<dbReference type="RefSeq" id="WP_386431744.1">
    <property type="nucleotide sequence ID" value="NZ_JBHSBB010000014.1"/>
</dbReference>
<keyword evidence="3" id="KW-1185">Reference proteome</keyword>
<dbReference type="NCBIfam" id="NF033179">
    <property type="entry name" value="TnsA_like_Actin"/>
    <property type="match status" value="1"/>
</dbReference>
<reference evidence="3" key="1">
    <citation type="journal article" date="2019" name="Int. J. Syst. Evol. Microbiol.">
        <title>The Global Catalogue of Microorganisms (GCM) 10K type strain sequencing project: providing services to taxonomists for standard genome sequencing and annotation.</title>
        <authorList>
            <consortium name="The Broad Institute Genomics Platform"/>
            <consortium name="The Broad Institute Genome Sequencing Center for Infectious Disease"/>
            <person name="Wu L."/>
            <person name="Ma J."/>
        </authorList>
    </citation>
    <scope>NUCLEOTIDE SEQUENCE [LARGE SCALE GENOMIC DNA]</scope>
    <source>
        <strain evidence="3">CGMCC 4.7237</strain>
    </source>
</reference>
<gene>
    <name evidence="2" type="ORF">ACFO3J_22010</name>
</gene>
<evidence type="ECO:0000313" key="2">
    <source>
        <dbReference type="EMBL" id="MFC4034129.1"/>
    </source>
</evidence>
<protein>
    <submittedName>
        <fullName evidence="2">TnsA-like heteromeric transposase endonuclease subunit</fullName>
    </submittedName>
</protein>
<dbReference type="Pfam" id="PF08722">
    <property type="entry name" value="Tn7_TnsA-like_N"/>
    <property type="match status" value="1"/>
</dbReference>
<name>A0ABV8HQ29_9ACTN</name>
<organism evidence="2 3">
    <name type="scientific">Streptomyces polygonati</name>
    <dbReference type="NCBI Taxonomy" id="1617087"/>
    <lineage>
        <taxon>Bacteria</taxon>
        <taxon>Bacillati</taxon>
        <taxon>Actinomycetota</taxon>
        <taxon>Actinomycetes</taxon>
        <taxon>Kitasatosporales</taxon>
        <taxon>Streptomycetaceae</taxon>
        <taxon>Streptomyces</taxon>
    </lineage>
</organism>
<comment type="caution">
    <text evidence="2">The sequence shown here is derived from an EMBL/GenBank/DDBJ whole genome shotgun (WGS) entry which is preliminary data.</text>
</comment>
<evidence type="ECO:0000259" key="1">
    <source>
        <dbReference type="Pfam" id="PF08722"/>
    </source>
</evidence>
<proteinExistence type="predicted"/>
<dbReference type="EMBL" id="JBHSBB010000014">
    <property type="protein sequence ID" value="MFC4034129.1"/>
    <property type="molecule type" value="Genomic_DNA"/>
</dbReference>
<dbReference type="InterPro" id="IPR048000">
    <property type="entry name" value="TnsA-like"/>
</dbReference>